<evidence type="ECO:0000313" key="2">
    <source>
        <dbReference type="Proteomes" id="UP000593838"/>
    </source>
</evidence>
<dbReference type="GeneID" id="65128528"/>
<protein>
    <submittedName>
        <fullName evidence="1">Uncharacterized protein</fullName>
    </submittedName>
</protein>
<reference evidence="1 2" key="1">
    <citation type="submission" date="2020-07" db="EMBL/GenBank/DDBJ databases">
        <title>Taxonomic proposal: Crassvirales, a new order of highly abundant and diverse bacterial viruses.</title>
        <authorList>
            <person name="Shkoporov A.N."/>
            <person name="Stockdale S.R."/>
            <person name="Guerin E."/>
            <person name="Ross R.P."/>
            <person name="Hill C."/>
        </authorList>
    </citation>
    <scope>NUCLEOTIDE SEQUENCE [LARGE SCALE GENOMIC DNA]</scope>
</reference>
<dbReference type="RefSeq" id="YP_010110136.1">
    <property type="nucleotide sequence ID" value="NC_055868.1"/>
</dbReference>
<evidence type="ECO:0000313" key="1">
    <source>
        <dbReference type="EMBL" id="QOR57978.1"/>
    </source>
</evidence>
<dbReference type="Proteomes" id="UP000593838">
    <property type="component" value="Segment"/>
</dbReference>
<name>A0A7M1RUG3_9CAUD</name>
<dbReference type="EMBL" id="MT774375">
    <property type="protein sequence ID" value="QOR57978.1"/>
    <property type="molecule type" value="Genomic_DNA"/>
</dbReference>
<dbReference type="KEGG" id="vg:65128528"/>
<accession>A0A7M1RUG3</accession>
<keyword evidence="2" id="KW-1185">Reference proteome</keyword>
<sequence>MELNLKERAIIIYNLLWKYDSYVNLQTKESIKQKVDFTEEELEGISQYTGVDGNIYTQFSGALDLETTQNYEFTENEIIYLADKIMVLNATNRLNDEGMSMYAKIENIYSQIQAEKGFTKIGPWQYANAKELNNNYYNG</sequence>
<proteinExistence type="predicted"/>
<organism evidence="1 2">
    <name type="scientific">uncultured phage cr50_1</name>
    <dbReference type="NCBI Taxonomy" id="2772059"/>
    <lineage>
        <taxon>Viruses</taxon>
        <taxon>Duplodnaviria</taxon>
        <taxon>Heunggongvirae</taxon>
        <taxon>Uroviricota</taxon>
        <taxon>Caudoviricetes</taxon>
        <taxon>Crassvirales</taxon>
        <taxon>Suoliviridae</taxon>
        <taxon>Boorivirinae</taxon>
        <taxon>Cohcovirus</taxon>
        <taxon>Cohcovirus hiberniae</taxon>
    </lineage>
</organism>